<dbReference type="InterPro" id="IPR035958">
    <property type="entry name" value="SecB-like_sf"/>
</dbReference>
<sequence>MDRHPIQLINLTVDELYIKVLDRQKSESEDAPRDFTLTVSRSEYDSESKVISVKLQMEMMPEEDGPTCPFEMRIAVAGHFQVDEDRFPINQINNFAEKNAPIILIPYLREHSYSLTLRAGVDSMIFPLITVPVFKMSDTKISIQPD</sequence>
<evidence type="ECO:0008006" key="2">
    <source>
        <dbReference type="Google" id="ProtNLM"/>
    </source>
</evidence>
<organism evidence="1">
    <name type="scientific">Pseudomonas syringae</name>
    <dbReference type="NCBI Taxonomy" id="317"/>
    <lineage>
        <taxon>Bacteria</taxon>
        <taxon>Pseudomonadati</taxon>
        <taxon>Pseudomonadota</taxon>
        <taxon>Gammaproteobacteria</taxon>
        <taxon>Pseudomonadales</taxon>
        <taxon>Pseudomonadaceae</taxon>
        <taxon>Pseudomonas</taxon>
    </lineage>
</organism>
<reference evidence="1" key="1">
    <citation type="journal article" date="2020" name="Phytopathology">
        <title>Zucchini vein clearing disease is caused by several lineages within Pseudomonas syringae species complex.</title>
        <authorList>
            <person name="Lacault C."/>
            <person name="Briand M."/>
            <person name="Jacques M.A."/>
            <person name="Darrasse A."/>
        </authorList>
    </citation>
    <scope>NUCLEOTIDE SEQUENCE</scope>
    <source>
        <strain evidence="1">P123</strain>
    </source>
</reference>
<comment type="caution">
    <text evidence="1">The sequence shown here is derived from an EMBL/GenBank/DDBJ whole genome shotgun (WGS) entry which is preliminary data.</text>
</comment>
<protein>
    <recommendedName>
        <fullName evidence="2">Preprotein translocase subunit SecB</fullName>
    </recommendedName>
</protein>
<dbReference type="AlphaFoldDB" id="A0A6B2AUR5"/>
<dbReference type="EMBL" id="VLIF01000006">
    <property type="protein sequence ID" value="NAO76764.1"/>
    <property type="molecule type" value="Genomic_DNA"/>
</dbReference>
<accession>A0A6B2AUR5</accession>
<dbReference type="RefSeq" id="WP_122219878.1">
    <property type="nucleotide sequence ID" value="NZ_JAJISS010000009.1"/>
</dbReference>
<proteinExistence type="predicted"/>
<evidence type="ECO:0000313" key="1">
    <source>
        <dbReference type="EMBL" id="NAO76764.1"/>
    </source>
</evidence>
<dbReference type="Gene3D" id="3.10.420.10">
    <property type="entry name" value="SecB-like"/>
    <property type="match status" value="1"/>
</dbReference>
<dbReference type="SUPFAM" id="SSF54611">
    <property type="entry name" value="SecB-like"/>
    <property type="match status" value="1"/>
</dbReference>
<name>A0A6B2AUR5_PSESX</name>
<gene>
    <name evidence="1" type="ORF">PspP123CL_12500</name>
</gene>